<dbReference type="InterPro" id="IPR050249">
    <property type="entry name" value="Pseudomonas-type_ThrB"/>
</dbReference>
<evidence type="ECO:0000313" key="3">
    <source>
        <dbReference type="EMBL" id="MBR7890278.1"/>
    </source>
</evidence>
<sequence>MAGAHHQDFIDRLTKGVESVKHHWGIDSGARVRLLTLSENATFIVEASDHKPSIILRVHRLDYHSHDEILSELDWIGALRKESQINIPEPLPLKDNSYIASFDDEGQTRYVVAFEFMAGKEPSENDSLSDGFELLGKISAELHNHASQWKLPTSFQRKSWTFQTSFGDKPLWGDWREAIDLNADDQDILETLCQTLKVKLDEYGTQEDRFGLIHADLRLSNLLMEQDTLSVIDFDDCGFSWFMYDFAAAISFYETSPQVPALTEAWLKGYRSVRLLEQQHEDMIPTFILFRRLLLTAWIASHSETETAIEAGLGDYTKGTVALAQQYLKGDYLRASFLEERRL</sequence>
<comment type="similarity">
    <text evidence="1">Belongs to the pseudomonas-type ThrB family.</text>
</comment>
<reference evidence="4" key="1">
    <citation type="submission" date="2023-07" db="EMBL/GenBank/DDBJ databases">
        <title>Marinomonas vulgaris A79, complete genome.</title>
        <authorList>
            <person name="Ying J.-J."/>
        </authorList>
    </citation>
    <scope>NUCLEOTIDE SEQUENCE [LARGE SCALE GENOMIC DNA]</scope>
    <source>
        <strain evidence="4">A79</strain>
    </source>
</reference>
<comment type="caution">
    <text evidence="3">The sequence shown here is derived from an EMBL/GenBank/DDBJ whole genome shotgun (WGS) entry which is preliminary data.</text>
</comment>
<dbReference type="PANTHER" id="PTHR21064:SF6">
    <property type="entry name" value="AMINOGLYCOSIDE PHOSPHOTRANSFERASE DOMAIN-CONTAINING PROTEIN"/>
    <property type="match status" value="1"/>
</dbReference>
<evidence type="ECO:0000313" key="4">
    <source>
        <dbReference type="Proteomes" id="UP000679722"/>
    </source>
</evidence>
<dbReference type="Gene3D" id="3.90.1200.10">
    <property type="match status" value="1"/>
</dbReference>
<dbReference type="RefSeq" id="WP_211537684.1">
    <property type="nucleotide sequence ID" value="NZ_JAGSSV010000043.1"/>
</dbReference>
<dbReference type="SUPFAM" id="SSF56112">
    <property type="entry name" value="Protein kinase-like (PK-like)"/>
    <property type="match status" value="1"/>
</dbReference>
<organism evidence="3 4">
    <name type="scientific">Marinomonas vulgaris</name>
    <dbReference type="NCBI Taxonomy" id="2823372"/>
    <lineage>
        <taxon>Bacteria</taxon>
        <taxon>Pseudomonadati</taxon>
        <taxon>Pseudomonadota</taxon>
        <taxon>Gammaproteobacteria</taxon>
        <taxon>Oceanospirillales</taxon>
        <taxon>Oceanospirillaceae</taxon>
        <taxon>Marinomonas</taxon>
    </lineage>
</organism>
<evidence type="ECO:0000259" key="2">
    <source>
        <dbReference type="Pfam" id="PF01636"/>
    </source>
</evidence>
<dbReference type="InterPro" id="IPR011009">
    <property type="entry name" value="Kinase-like_dom_sf"/>
</dbReference>
<accession>A0ABS5HF50</accession>
<dbReference type="Proteomes" id="UP000679722">
    <property type="component" value="Unassembled WGS sequence"/>
</dbReference>
<feature type="domain" description="Aminoglycoside phosphotransferase" evidence="2">
    <location>
        <begin position="39"/>
        <end position="276"/>
    </location>
</feature>
<dbReference type="Pfam" id="PF01636">
    <property type="entry name" value="APH"/>
    <property type="match status" value="1"/>
</dbReference>
<proteinExistence type="inferred from homology"/>
<protein>
    <submittedName>
        <fullName evidence="3">Phosphotransferase</fullName>
    </submittedName>
</protein>
<dbReference type="EMBL" id="JAGSSV010000043">
    <property type="protein sequence ID" value="MBR7890278.1"/>
    <property type="molecule type" value="Genomic_DNA"/>
</dbReference>
<gene>
    <name evidence="3" type="ORF">J9B83_15385</name>
</gene>
<keyword evidence="4" id="KW-1185">Reference proteome</keyword>
<dbReference type="InterPro" id="IPR002575">
    <property type="entry name" value="Aminoglycoside_PTrfase"/>
</dbReference>
<evidence type="ECO:0000256" key="1">
    <source>
        <dbReference type="ARBA" id="ARBA00038240"/>
    </source>
</evidence>
<name>A0ABS5HF50_9GAMM</name>
<dbReference type="PANTHER" id="PTHR21064">
    <property type="entry name" value="AMINOGLYCOSIDE PHOSPHOTRANSFERASE DOMAIN-CONTAINING PROTEIN-RELATED"/>
    <property type="match status" value="1"/>
</dbReference>